<proteinExistence type="predicted"/>
<keyword evidence="4" id="KW-1185">Reference proteome</keyword>
<dbReference type="RefSeq" id="WP_307238866.1">
    <property type="nucleotide sequence ID" value="NZ_JAUSQZ010000001.1"/>
</dbReference>
<evidence type="ECO:0000256" key="1">
    <source>
        <dbReference type="SAM" id="MobiDB-lite"/>
    </source>
</evidence>
<feature type="transmembrane region" description="Helical" evidence="2">
    <location>
        <begin position="44"/>
        <end position="66"/>
    </location>
</feature>
<organism evidence="3 4">
    <name type="scientific">Kineosporia succinea</name>
    <dbReference type="NCBI Taxonomy" id="84632"/>
    <lineage>
        <taxon>Bacteria</taxon>
        <taxon>Bacillati</taxon>
        <taxon>Actinomycetota</taxon>
        <taxon>Actinomycetes</taxon>
        <taxon>Kineosporiales</taxon>
        <taxon>Kineosporiaceae</taxon>
        <taxon>Kineosporia</taxon>
    </lineage>
</organism>
<keyword evidence="2" id="KW-0812">Transmembrane</keyword>
<feature type="region of interest" description="Disordered" evidence="1">
    <location>
        <begin position="139"/>
        <end position="198"/>
    </location>
</feature>
<feature type="transmembrane region" description="Helical" evidence="2">
    <location>
        <begin position="78"/>
        <end position="98"/>
    </location>
</feature>
<keyword evidence="2" id="KW-1133">Transmembrane helix</keyword>
<protein>
    <recommendedName>
        <fullName evidence="5">DUF2637 domain-containing protein</fullName>
    </recommendedName>
</protein>
<dbReference type="EMBL" id="JAUSQZ010000001">
    <property type="protein sequence ID" value="MDP9825260.1"/>
    <property type="molecule type" value="Genomic_DNA"/>
</dbReference>
<sequence length="254" mass="26920">MPERVIDFIAELGARAARLLLVWGVAGLLFAAAATHAWEVATRVHLNVVGSLSVIGTLEASGVFAASKLPGRKGPLKALCIAVMTAAAIAMVGINLAAAQLNVSEDPSRPGWLQAVTYGLYLVPPVFFLGMVLIVETEPEPKPKRPAKPKAEPSVTRSATRPTNPSELDRVPIPDPFGNPAEYPSEDPAEPSGRSRSLDDLRIELAKLIKDGVLPDAPAAEPIAKALGVGLPKARKLRDELKTEESARAEVQNP</sequence>
<gene>
    <name evidence="3" type="ORF">J2S57_001009</name>
</gene>
<feature type="transmembrane region" description="Helical" evidence="2">
    <location>
        <begin position="20"/>
        <end position="38"/>
    </location>
</feature>
<evidence type="ECO:0008006" key="5">
    <source>
        <dbReference type="Google" id="ProtNLM"/>
    </source>
</evidence>
<dbReference type="Proteomes" id="UP001235712">
    <property type="component" value="Unassembled WGS sequence"/>
</dbReference>
<reference evidence="3 4" key="1">
    <citation type="submission" date="2023-07" db="EMBL/GenBank/DDBJ databases">
        <title>Sequencing the genomes of 1000 actinobacteria strains.</title>
        <authorList>
            <person name="Klenk H.-P."/>
        </authorList>
    </citation>
    <scope>NUCLEOTIDE SEQUENCE [LARGE SCALE GENOMIC DNA]</scope>
    <source>
        <strain evidence="3 4">DSM 44388</strain>
    </source>
</reference>
<evidence type="ECO:0000256" key="2">
    <source>
        <dbReference type="SAM" id="Phobius"/>
    </source>
</evidence>
<feature type="compositionally biased region" description="Polar residues" evidence="1">
    <location>
        <begin position="155"/>
        <end position="166"/>
    </location>
</feature>
<evidence type="ECO:0000313" key="3">
    <source>
        <dbReference type="EMBL" id="MDP9825260.1"/>
    </source>
</evidence>
<name>A0ABT9NZL2_9ACTN</name>
<feature type="transmembrane region" description="Helical" evidence="2">
    <location>
        <begin position="118"/>
        <end position="135"/>
    </location>
</feature>
<keyword evidence="2" id="KW-0472">Membrane</keyword>
<evidence type="ECO:0000313" key="4">
    <source>
        <dbReference type="Proteomes" id="UP001235712"/>
    </source>
</evidence>
<accession>A0ABT9NZL2</accession>
<comment type="caution">
    <text evidence="3">The sequence shown here is derived from an EMBL/GenBank/DDBJ whole genome shotgun (WGS) entry which is preliminary data.</text>
</comment>